<feature type="transmembrane region" description="Helical" evidence="8">
    <location>
        <begin position="6"/>
        <end position="23"/>
    </location>
</feature>
<evidence type="ECO:0000256" key="8">
    <source>
        <dbReference type="SAM" id="Phobius"/>
    </source>
</evidence>
<evidence type="ECO:0000313" key="9">
    <source>
        <dbReference type="EMBL" id="QUH27619.1"/>
    </source>
</evidence>
<keyword evidence="10" id="KW-1185">Reference proteome</keyword>
<dbReference type="OrthoDB" id="9799958at2"/>
<keyword evidence="3" id="KW-0813">Transport</keyword>
<feature type="transmembrane region" description="Helical" evidence="8">
    <location>
        <begin position="30"/>
        <end position="51"/>
    </location>
</feature>
<reference evidence="9 10" key="1">
    <citation type="submission" date="2020-07" db="EMBL/GenBank/DDBJ databases">
        <title>Vallitalea guaymasensis genome.</title>
        <authorList>
            <person name="Postec A."/>
        </authorList>
    </citation>
    <scope>NUCLEOTIDE SEQUENCE [LARGE SCALE GENOMIC DNA]</scope>
    <source>
        <strain evidence="9 10">Ra1766G1</strain>
    </source>
</reference>
<dbReference type="KEGG" id="vgu:HYG85_01260"/>
<evidence type="ECO:0000256" key="4">
    <source>
        <dbReference type="ARBA" id="ARBA00022475"/>
    </source>
</evidence>
<comment type="subcellular location">
    <subcellularLocation>
        <location evidence="1">Cell membrane</location>
        <topology evidence="1">Multi-pass membrane protein</topology>
    </subcellularLocation>
</comment>
<organism evidence="9 10">
    <name type="scientific">Vallitalea guaymasensis</name>
    <dbReference type="NCBI Taxonomy" id="1185412"/>
    <lineage>
        <taxon>Bacteria</taxon>
        <taxon>Bacillati</taxon>
        <taxon>Bacillota</taxon>
        <taxon>Clostridia</taxon>
        <taxon>Lachnospirales</taxon>
        <taxon>Vallitaleaceae</taxon>
        <taxon>Vallitalea</taxon>
    </lineage>
</organism>
<evidence type="ECO:0000256" key="2">
    <source>
        <dbReference type="ARBA" id="ARBA00009212"/>
    </source>
</evidence>
<name>A0A8J8M748_9FIRM</name>
<proteinExistence type="inferred from homology"/>
<dbReference type="PANTHER" id="PTHR34702:SF1">
    <property type="entry name" value="NA(+)_H(+) ANTIPORTER SUBUNIT F"/>
    <property type="match status" value="1"/>
</dbReference>
<dbReference type="EMBL" id="CP058561">
    <property type="protein sequence ID" value="QUH27619.1"/>
    <property type="molecule type" value="Genomic_DNA"/>
</dbReference>
<evidence type="ECO:0000256" key="1">
    <source>
        <dbReference type="ARBA" id="ARBA00004651"/>
    </source>
</evidence>
<dbReference type="Pfam" id="PF04066">
    <property type="entry name" value="MrpF_PhaF"/>
    <property type="match status" value="1"/>
</dbReference>
<keyword evidence="6 8" id="KW-1133">Transmembrane helix</keyword>
<keyword evidence="7 8" id="KW-0472">Membrane</keyword>
<evidence type="ECO:0000256" key="3">
    <source>
        <dbReference type="ARBA" id="ARBA00022448"/>
    </source>
</evidence>
<evidence type="ECO:0000256" key="5">
    <source>
        <dbReference type="ARBA" id="ARBA00022692"/>
    </source>
</evidence>
<protein>
    <submittedName>
        <fullName evidence="9">pH regulation protein F</fullName>
    </submittedName>
</protein>
<keyword evidence="4" id="KW-1003">Cell membrane</keyword>
<gene>
    <name evidence="9" type="ORF">HYG85_01260</name>
</gene>
<evidence type="ECO:0000256" key="7">
    <source>
        <dbReference type="ARBA" id="ARBA00023136"/>
    </source>
</evidence>
<keyword evidence="5 8" id="KW-0812">Transmembrane</keyword>
<dbReference type="PANTHER" id="PTHR34702">
    <property type="entry name" value="NA(+)/H(+) ANTIPORTER SUBUNIT F1"/>
    <property type="match status" value="1"/>
</dbReference>
<evidence type="ECO:0000313" key="10">
    <source>
        <dbReference type="Proteomes" id="UP000677305"/>
    </source>
</evidence>
<evidence type="ECO:0000256" key="6">
    <source>
        <dbReference type="ARBA" id="ARBA00022989"/>
    </source>
</evidence>
<feature type="transmembrane region" description="Helical" evidence="8">
    <location>
        <begin position="57"/>
        <end position="78"/>
    </location>
</feature>
<dbReference type="InterPro" id="IPR007208">
    <property type="entry name" value="MrpF/PhaF-like"/>
</dbReference>
<accession>A0A8J8M748</accession>
<dbReference type="GO" id="GO:0015385">
    <property type="term" value="F:sodium:proton antiporter activity"/>
    <property type="evidence" value="ECO:0007669"/>
    <property type="project" value="TreeGrafter"/>
</dbReference>
<dbReference type="Proteomes" id="UP000677305">
    <property type="component" value="Chromosome"/>
</dbReference>
<sequence>MIYYLFSFLLVLSILSIVIIIKGPTIWDRLLGLNLFSAKIILLILLFSILFDLPYLLDIAIVYTLLGFIGIIFISRFVKGKGKI</sequence>
<dbReference type="AlphaFoldDB" id="A0A8J8M748"/>
<dbReference type="GO" id="GO:0005886">
    <property type="term" value="C:plasma membrane"/>
    <property type="evidence" value="ECO:0007669"/>
    <property type="project" value="UniProtKB-SubCell"/>
</dbReference>
<comment type="similarity">
    <text evidence="2">Belongs to the CPA3 antiporters (TC 2.A.63) subunit F family.</text>
</comment>